<evidence type="ECO:0000313" key="10">
    <source>
        <dbReference type="EMBL" id="EQB15161.1"/>
    </source>
</evidence>
<feature type="transmembrane region" description="Helical" evidence="8">
    <location>
        <begin position="119"/>
        <end position="139"/>
    </location>
</feature>
<feature type="transmembrane region" description="Helical" evidence="8">
    <location>
        <begin position="25"/>
        <end position="44"/>
    </location>
</feature>
<dbReference type="InterPro" id="IPR038731">
    <property type="entry name" value="RgtA/B/C-like"/>
</dbReference>
<evidence type="ECO:0000256" key="1">
    <source>
        <dbReference type="ARBA" id="ARBA00004651"/>
    </source>
</evidence>
<feature type="transmembrane region" description="Helical" evidence="8">
    <location>
        <begin position="343"/>
        <end position="361"/>
    </location>
</feature>
<protein>
    <recommendedName>
        <fullName evidence="9">Glycosyltransferase RgtA/B/C/D-like domain-containing protein</fullName>
    </recommendedName>
</protein>
<reference evidence="10 11" key="1">
    <citation type="journal article" date="2013" name="Genome Announc.">
        <title>Genome Sequence of Novosphingobium lindaniclasticum LE124T, Isolated from a Hexachlorocyclohexane Dumpsite.</title>
        <authorList>
            <person name="Saxena A."/>
            <person name="Nayyar N."/>
            <person name="Sangwan N."/>
            <person name="Kumari R."/>
            <person name="Khurana J.P."/>
            <person name="Lal R."/>
        </authorList>
    </citation>
    <scope>NUCLEOTIDE SEQUENCE [LARGE SCALE GENOMIC DNA]</scope>
    <source>
        <strain evidence="10 11">LE124</strain>
    </source>
</reference>
<evidence type="ECO:0000256" key="3">
    <source>
        <dbReference type="ARBA" id="ARBA00022676"/>
    </source>
</evidence>
<evidence type="ECO:0000256" key="7">
    <source>
        <dbReference type="ARBA" id="ARBA00023136"/>
    </source>
</evidence>
<dbReference type="RefSeq" id="WP_021234053.1">
    <property type="nucleotide sequence ID" value="NZ_ATHL01000076.1"/>
</dbReference>
<proteinExistence type="predicted"/>
<name>T0HFK1_9SPHN</name>
<feature type="transmembrane region" description="Helical" evidence="8">
    <location>
        <begin position="270"/>
        <end position="289"/>
    </location>
</feature>
<feature type="transmembrane region" description="Helical" evidence="8">
    <location>
        <begin position="145"/>
        <end position="161"/>
    </location>
</feature>
<dbReference type="GO" id="GO:0016763">
    <property type="term" value="F:pentosyltransferase activity"/>
    <property type="evidence" value="ECO:0007669"/>
    <property type="project" value="TreeGrafter"/>
</dbReference>
<accession>T0HFK1</accession>
<keyword evidence="5 8" id="KW-0812">Transmembrane</keyword>
<keyword evidence="3" id="KW-0328">Glycosyltransferase</keyword>
<dbReference type="GO" id="GO:0009103">
    <property type="term" value="P:lipopolysaccharide biosynthetic process"/>
    <property type="evidence" value="ECO:0007669"/>
    <property type="project" value="UniProtKB-ARBA"/>
</dbReference>
<dbReference type="InterPro" id="IPR050297">
    <property type="entry name" value="LipidA_mod_glycosyltrf_83"/>
</dbReference>
<dbReference type="Proteomes" id="UP000015527">
    <property type="component" value="Unassembled WGS sequence"/>
</dbReference>
<evidence type="ECO:0000259" key="9">
    <source>
        <dbReference type="Pfam" id="PF13231"/>
    </source>
</evidence>
<keyword evidence="4" id="KW-0808">Transferase</keyword>
<dbReference type="PATRIC" id="fig|1096930.3.peg.2186"/>
<evidence type="ECO:0000256" key="6">
    <source>
        <dbReference type="ARBA" id="ARBA00022989"/>
    </source>
</evidence>
<evidence type="ECO:0000256" key="5">
    <source>
        <dbReference type="ARBA" id="ARBA00022692"/>
    </source>
</evidence>
<sequence length="524" mass="57094">MATPAERFIPAATFAAPRRIHRAEAGGTIACALLMAVSLILYRLNSHVGMTVWPDSTRYMGISPIPYDAPVYHWMLVLPHAWGVPLLTAAFAWGIVTLCANVALVFALVRRASGDWRHAVVGTALVALAPQFVSLHAAVISEPPFITFVLLTLWFALDYFARGMRRDLLLASLMLGMATLTRFTAPPLGAAIVLVILTDARVSLSRRIADSAVLALPGAALFFGWVAVSTLTVGHSIGRELQFYGNMGAAQWWANLKTTAAWILPDAVPLSIRLALLLAVLGFGGWQFLRQLAAWRRARLDLSCELRIAFSLMLGLFFVGYLAFVWLSTALEANLQFVGRYGFPAYVVLVMMVATQASGLGRPSGLRTVWLALAALAALVLLGHTVRTAARTHQMFREGTGFLSRDWRASPTIAAVKALPAKAALYSNGADALALLTDRPAQITPQERLLRTNRPDPDNPPEAQIARMQAQADAGVPVYLVTLDRIDWRFYLASEARLLRELTLVPAGTFADGRIYRVAPGESR</sequence>
<evidence type="ECO:0000256" key="8">
    <source>
        <dbReference type="SAM" id="Phobius"/>
    </source>
</evidence>
<dbReference type="GO" id="GO:0005886">
    <property type="term" value="C:plasma membrane"/>
    <property type="evidence" value="ECO:0007669"/>
    <property type="project" value="UniProtKB-SubCell"/>
</dbReference>
<dbReference type="PANTHER" id="PTHR33908">
    <property type="entry name" value="MANNOSYLTRANSFERASE YKCB-RELATED"/>
    <property type="match status" value="1"/>
</dbReference>
<feature type="transmembrane region" description="Helical" evidence="8">
    <location>
        <begin position="82"/>
        <end position="107"/>
    </location>
</feature>
<feature type="domain" description="Glycosyltransferase RgtA/B/C/D-like" evidence="9">
    <location>
        <begin position="69"/>
        <end position="215"/>
    </location>
</feature>
<feature type="transmembrane region" description="Helical" evidence="8">
    <location>
        <begin position="310"/>
        <end position="331"/>
    </location>
</feature>
<comment type="subcellular location">
    <subcellularLocation>
        <location evidence="1">Cell membrane</location>
        <topology evidence="1">Multi-pass membrane protein</topology>
    </subcellularLocation>
</comment>
<dbReference type="EMBL" id="ATHL01000076">
    <property type="protein sequence ID" value="EQB15161.1"/>
    <property type="molecule type" value="Genomic_DNA"/>
</dbReference>
<comment type="caution">
    <text evidence="10">The sequence shown here is derived from an EMBL/GenBank/DDBJ whole genome shotgun (WGS) entry which is preliminary data.</text>
</comment>
<feature type="transmembrane region" description="Helical" evidence="8">
    <location>
        <begin position="368"/>
        <end position="386"/>
    </location>
</feature>
<dbReference type="Pfam" id="PF13231">
    <property type="entry name" value="PMT_2"/>
    <property type="match status" value="1"/>
</dbReference>
<gene>
    <name evidence="10" type="ORF">L284_11030</name>
</gene>
<keyword evidence="7 8" id="KW-0472">Membrane</keyword>
<keyword evidence="2" id="KW-1003">Cell membrane</keyword>
<feature type="transmembrane region" description="Helical" evidence="8">
    <location>
        <begin position="168"/>
        <end position="196"/>
    </location>
</feature>
<feature type="transmembrane region" description="Helical" evidence="8">
    <location>
        <begin position="208"/>
        <end position="231"/>
    </location>
</feature>
<evidence type="ECO:0000313" key="11">
    <source>
        <dbReference type="Proteomes" id="UP000015527"/>
    </source>
</evidence>
<keyword evidence="6 8" id="KW-1133">Transmembrane helix</keyword>
<organism evidence="10 11">
    <name type="scientific">Novosphingobium lindaniclasticum LE124</name>
    <dbReference type="NCBI Taxonomy" id="1096930"/>
    <lineage>
        <taxon>Bacteria</taxon>
        <taxon>Pseudomonadati</taxon>
        <taxon>Pseudomonadota</taxon>
        <taxon>Alphaproteobacteria</taxon>
        <taxon>Sphingomonadales</taxon>
        <taxon>Sphingomonadaceae</taxon>
        <taxon>Novosphingobium</taxon>
    </lineage>
</organism>
<keyword evidence="11" id="KW-1185">Reference proteome</keyword>
<evidence type="ECO:0000256" key="4">
    <source>
        <dbReference type="ARBA" id="ARBA00022679"/>
    </source>
</evidence>
<evidence type="ECO:0000256" key="2">
    <source>
        <dbReference type="ARBA" id="ARBA00022475"/>
    </source>
</evidence>
<dbReference type="OrthoDB" id="7855952at2"/>
<dbReference type="PANTHER" id="PTHR33908:SF11">
    <property type="entry name" value="MEMBRANE PROTEIN"/>
    <property type="match status" value="1"/>
</dbReference>
<dbReference type="eggNOG" id="ENOG5033VUD">
    <property type="taxonomic scope" value="Bacteria"/>
</dbReference>
<dbReference type="AlphaFoldDB" id="T0HFK1"/>